<keyword evidence="3" id="KW-0812">Transmembrane</keyword>
<evidence type="ECO:0000313" key="5">
    <source>
        <dbReference type="Proteomes" id="UP000265200"/>
    </source>
</evidence>
<keyword evidence="3" id="KW-1133">Transmembrane helix</keyword>
<keyword evidence="3" id="KW-0472">Membrane</keyword>
<feature type="coiled-coil region" evidence="1">
    <location>
        <begin position="79"/>
        <end position="106"/>
    </location>
</feature>
<organism evidence="4 5">
    <name type="scientific">Oryzias latipes</name>
    <name type="common">Japanese rice fish</name>
    <name type="synonym">Japanese killifish</name>
    <dbReference type="NCBI Taxonomy" id="8090"/>
    <lineage>
        <taxon>Eukaryota</taxon>
        <taxon>Metazoa</taxon>
        <taxon>Chordata</taxon>
        <taxon>Craniata</taxon>
        <taxon>Vertebrata</taxon>
        <taxon>Euteleostomi</taxon>
        <taxon>Actinopterygii</taxon>
        <taxon>Neopterygii</taxon>
        <taxon>Teleostei</taxon>
        <taxon>Neoteleostei</taxon>
        <taxon>Acanthomorphata</taxon>
        <taxon>Ovalentaria</taxon>
        <taxon>Atherinomorphae</taxon>
        <taxon>Beloniformes</taxon>
        <taxon>Adrianichthyidae</taxon>
        <taxon>Oryziinae</taxon>
        <taxon>Oryzias</taxon>
    </lineage>
</organism>
<feature type="compositionally biased region" description="Low complexity" evidence="2">
    <location>
        <begin position="162"/>
        <end position="181"/>
    </location>
</feature>
<feature type="transmembrane region" description="Helical" evidence="3">
    <location>
        <begin position="129"/>
        <end position="154"/>
    </location>
</feature>
<dbReference type="Proteomes" id="UP000265200">
    <property type="component" value="Chromosome 5"/>
</dbReference>
<reference evidence="4" key="4">
    <citation type="submission" date="2025-09" db="UniProtKB">
        <authorList>
            <consortium name="Ensembl"/>
        </authorList>
    </citation>
    <scope>IDENTIFICATION</scope>
    <source>
        <strain evidence="4">HSOK</strain>
    </source>
</reference>
<proteinExistence type="predicted"/>
<dbReference type="InterPro" id="IPR006735">
    <property type="entry name" value="Rtf2"/>
</dbReference>
<dbReference type="AlphaFoldDB" id="A0A3P9HRG9"/>
<keyword evidence="1" id="KW-0175">Coiled coil</keyword>
<dbReference type="Pfam" id="PF04641">
    <property type="entry name" value="Rtf2"/>
    <property type="match status" value="1"/>
</dbReference>
<dbReference type="Ensembl" id="ENSORLT00015031748.1">
    <property type="protein sequence ID" value="ENSORLP00015010355.1"/>
    <property type="gene ID" value="ENSORLG00015011175.1"/>
</dbReference>
<reference evidence="4 5" key="2">
    <citation type="submission" date="2017-04" db="EMBL/GenBank/DDBJ databases">
        <title>CpG methylation of centromeres and impact of large insertions on vertebrate speciation.</title>
        <authorList>
            <person name="Ichikawa K."/>
            <person name="Yoshimura J."/>
            <person name="Morishita S."/>
        </authorList>
    </citation>
    <scope>NUCLEOTIDE SEQUENCE</scope>
    <source>
        <strain evidence="4 5">HSOK</strain>
    </source>
</reference>
<dbReference type="PANTHER" id="PTHR12775:SF0">
    <property type="entry name" value="REPLICATION TERMINATION FACTOR 2"/>
    <property type="match status" value="1"/>
</dbReference>
<evidence type="ECO:0000313" key="4">
    <source>
        <dbReference type="Ensembl" id="ENSORLP00015010355.1"/>
    </source>
</evidence>
<reference key="1">
    <citation type="journal article" date="2007" name="Nature">
        <title>The medaka draft genome and insights into vertebrate genome evolution.</title>
        <authorList>
            <person name="Kasahara M."/>
            <person name="Naruse K."/>
            <person name="Sasaki S."/>
            <person name="Nakatani Y."/>
            <person name="Qu W."/>
            <person name="Ahsan B."/>
            <person name="Yamada T."/>
            <person name="Nagayasu Y."/>
            <person name="Doi K."/>
            <person name="Kasai Y."/>
            <person name="Jindo T."/>
            <person name="Kobayashi D."/>
            <person name="Shimada A."/>
            <person name="Toyoda A."/>
            <person name="Kuroki Y."/>
            <person name="Fujiyama A."/>
            <person name="Sasaki T."/>
            <person name="Shimizu A."/>
            <person name="Asakawa S."/>
            <person name="Shimizu N."/>
            <person name="Hashimoto S."/>
            <person name="Yang J."/>
            <person name="Lee Y."/>
            <person name="Matsushima K."/>
            <person name="Sugano S."/>
            <person name="Sakaizumi M."/>
            <person name="Narita T."/>
            <person name="Ohishi K."/>
            <person name="Haga S."/>
            <person name="Ohta F."/>
            <person name="Nomoto H."/>
            <person name="Nogata K."/>
            <person name="Morishita T."/>
            <person name="Endo T."/>
            <person name="Shin-I T."/>
            <person name="Takeda H."/>
            <person name="Morishita S."/>
            <person name="Kohara Y."/>
        </authorList>
    </citation>
    <scope>NUCLEOTIDE SEQUENCE [LARGE SCALE GENOMIC DNA]</scope>
    <source>
        <strain>Hd-rR</strain>
    </source>
</reference>
<protein>
    <submittedName>
        <fullName evidence="4">Uncharacterized protein</fullName>
    </submittedName>
</protein>
<evidence type="ECO:0000256" key="1">
    <source>
        <dbReference type="SAM" id="Coils"/>
    </source>
</evidence>
<feature type="region of interest" description="Disordered" evidence="2">
    <location>
        <begin position="161"/>
        <end position="183"/>
    </location>
</feature>
<dbReference type="PANTHER" id="PTHR12775">
    <property type="entry name" value="PROTEIN C20ORF43 HOMOLOG"/>
    <property type="match status" value="1"/>
</dbReference>
<evidence type="ECO:0000256" key="3">
    <source>
        <dbReference type="SAM" id="Phobius"/>
    </source>
</evidence>
<name>A0A3P9HRG9_ORYLA</name>
<reference evidence="4" key="3">
    <citation type="submission" date="2025-08" db="UniProtKB">
        <authorList>
            <consortium name="Ensembl"/>
        </authorList>
    </citation>
    <scope>IDENTIFICATION</scope>
    <source>
        <strain evidence="4">HSOK</strain>
    </source>
</reference>
<sequence length="205" mass="23419">SHCFHTWIMSCELGRLYNKDVVIEYLLVKSAERPNAEVVIVRGYAHSEDKFLFYFISSPKEVKTEICHKCGYPFEDDDIIVLNGTKEEVEKQREKMEERRAKAKTKLFQTNLAELLPKLMLIRKIMMKIAIFLLVLNLSGFIIFFDLIVCLFFYHPVVAGLSGSSSSSKSSKSSTSSATKRSIQDLEEKSEAFKSLFTTHSSVIL</sequence>
<accession>A0A3P9HRG9</accession>
<evidence type="ECO:0000256" key="2">
    <source>
        <dbReference type="SAM" id="MobiDB-lite"/>
    </source>
</evidence>